<evidence type="ECO:0000259" key="4">
    <source>
        <dbReference type="SMART" id="SM00642"/>
    </source>
</evidence>
<name>A0A9D1IZM7_9FIRM</name>
<dbReference type="SMART" id="SM00642">
    <property type="entry name" value="Aamy"/>
    <property type="match status" value="1"/>
</dbReference>
<dbReference type="InterPro" id="IPR004185">
    <property type="entry name" value="Glyco_hydro_13_lg-like_dom"/>
</dbReference>
<dbReference type="CDD" id="cd02857">
    <property type="entry name" value="E_set_CDase_PDE_N"/>
    <property type="match status" value="1"/>
</dbReference>
<dbReference type="PANTHER" id="PTHR10357:SF210">
    <property type="entry name" value="MALTODEXTRIN GLUCOSIDASE"/>
    <property type="match status" value="1"/>
</dbReference>
<sequence>MKKEAIFHRTYSEYSFAEAADLVVIRLRAAKADLESCTLCFGDRMEPKSPISITEAEMTLRFSDALFDYFEVEIDPGVTRLCYYFRLSSGGEALYYYSDCFHEQPEENRQLYYNFHYIRSEDMDSVPDWWRKAVVYQIFPDSFASSRRRISCESRVEHLPDGQACASKLGGTLRGVTENLDYIASLGFNCIYLTPIFAANSPHKYDTIDYFEIDPCFGSKDDLRQLVSGCHERGMRLVLDGVFNHSGPDFFAFRDLVENGEGSRYRDWYYPKSFPLSASPLPNYECFAYVGSMPKLNTGNPETARYLIDVGLYWIREFDIDGWRLDVANEINHDFWRAFRREVRALKPDAVLIGEIWDDARSFLDGEQFDSAMNYNLTFAIDDFFACGRLSAREFMQRVQQLLVRYRRRIQQAQLNLIDSHDVPRFLTKCGGDERRLRLAALFLFTHPGVPMLFYGDERGLSGWHEAEYRQPMDWSGSECPLSDFIQYAIKLRHKYGTAIQYGWRELFSEESTLAYKAELGGHGFTIAMNVSETTRMIYLPEEVGNTTIELNAMSAKVIEY</sequence>
<dbReference type="Gene3D" id="2.60.40.10">
    <property type="entry name" value="Immunoglobulins"/>
    <property type="match status" value="1"/>
</dbReference>
<dbReference type="Gene3D" id="3.20.20.80">
    <property type="entry name" value="Glycosidases"/>
    <property type="match status" value="1"/>
</dbReference>
<dbReference type="Proteomes" id="UP000824238">
    <property type="component" value="Unassembled WGS sequence"/>
</dbReference>
<evidence type="ECO:0000256" key="3">
    <source>
        <dbReference type="ARBA" id="ARBA00023295"/>
    </source>
</evidence>
<dbReference type="GO" id="GO:0005975">
    <property type="term" value="P:carbohydrate metabolic process"/>
    <property type="evidence" value="ECO:0007669"/>
    <property type="project" value="InterPro"/>
</dbReference>
<comment type="similarity">
    <text evidence="1">Belongs to the glycosyl hydrolase 13 family.</text>
</comment>
<evidence type="ECO:0000256" key="2">
    <source>
        <dbReference type="ARBA" id="ARBA00022801"/>
    </source>
</evidence>
<dbReference type="InterPro" id="IPR014756">
    <property type="entry name" value="Ig_E-set"/>
</dbReference>
<evidence type="ECO:0000313" key="5">
    <source>
        <dbReference type="EMBL" id="HIR55731.1"/>
    </source>
</evidence>
<dbReference type="Pfam" id="PF02903">
    <property type="entry name" value="Alpha-amylase_N"/>
    <property type="match status" value="1"/>
</dbReference>
<evidence type="ECO:0000313" key="6">
    <source>
        <dbReference type="Proteomes" id="UP000824238"/>
    </source>
</evidence>
<comment type="caution">
    <text evidence="5">The sequence shown here is derived from an EMBL/GenBank/DDBJ whole genome shotgun (WGS) entry which is preliminary data.</text>
</comment>
<dbReference type="SUPFAM" id="SSF51445">
    <property type="entry name" value="(Trans)glycosidases"/>
    <property type="match status" value="1"/>
</dbReference>
<dbReference type="CDD" id="cd11338">
    <property type="entry name" value="AmyAc_CMD"/>
    <property type="match status" value="1"/>
</dbReference>
<reference evidence="5" key="2">
    <citation type="journal article" date="2021" name="PeerJ">
        <title>Extensive microbial diversity within the chicken gut microbiome revealed by metagenomics and culture.</title>
        <authorList>
            <person name="Gilroy R."/>
            <person name="Ravi A."/>
            <person name="Getino M."/>
            <person name="Pursley I."/>
            <person name="Horton D.L."/>
            <person name="Alikhan N.F."/>
            <person name="Baker D."/>
            <person name="Gharbi K."/>
            <person name="Hall N."/>
            <person name="Watson M."/>
            <person name="Adriaenssens E.M."/>
            <person name="Foster-Nyarko E."/>
            <person name="Jarju S."/>
            <person name="Secka A."/>
            <person name="Antonio M."/>
            <person name="Oren A."/>
            <person name="Chaudhuri R.R."/>
            <person name="La Ragione R."/>
            <person name="Hildebrand F."/>
            <person name="Pallen M.J."/>
        </authorList>
    </citation>
    <scope>NUCLEOTIDE SEQUENCE</scope>
    <source>
        <strain evidence="5">ChiGjej3B3-7149</strain>
    </source>
</reference>
<dbReference type="GO" id="GO:0004553">
    <property type="term" value="F:hydrolase activity, hydrolyzing O-glycosyl compounds"/>
    <property type="evidence" value="ECO:0007669"/>
    <property type="project" value="InterPro"/>
</dbReference>
<dbReference type="SUPFAM" id="SSF81296">
    <property type="entry name" value="E set domains"/>
    <property type="match status" value="1"/>
</dbReference>
<reference evidence="5" key="1">
    <citation type="submission" date="2020-10" db="EMBL/GenBank/DDBJ databases">
        <authorList>
            <person name="Gilroy R."/>
        </authorList>
    </citation>
    <scope>NUCLEOTIDE SEQUENCE</scope>
    <source>
        <strain evidence="5">ChiGjej3B3-7149</strain>
    </source>
</reference>
<dbReference type="Pfam" id="PF00128">
    <property type="entry name" value="Alpha-amylase"/>
    <property type="match status" value="1"/>
</dbReference>
<dbReference type="EMBL" id="DVHH01000219">
    <property type="protein sequence ID" value="HIR55731.1"/>
    <property type="molecule type" value="Genomic_DNA"/>
</dbReference>
<evidence type="ECO:0000256" key="1">
    <source>
        <dbReference type="ARBA" id="ARBA00008061"/>
    </source>
</evidence>
<feature type="domain" description="Glycosyl hydrolase family 13 catalytic" evidence="4">
    <location>
        <begin position="137"/>
        <end position="493"/>
    </location>
</feature>
<dbReference type="InterPro" id="IPR017853">
    <property type="entry name" value="GH"/>
</dbReference>
<gene>
    <name evidence="5" type="ORF">IAD36_09085</name>
</gene>
<keyword evidence="2" id="KW-0378">Hydrolase</keyword>
<keyword evidence="3" id="KW-0326">Glycosidase</keyword>
<dbReference type="InterPro" id="IPR006047">
    <property type="entry name" value="GH13_cat_dom"/>
</dbReference>
<protein>
    <submittedName>
        <fullName evidence="5">Alpha-glycosidase</fullName>
    </submittedName>
</protein>
<dbReference type="InterPro" id="IPR045857">
    <property type="entry name" value="O16G_dom_2"/>
</dbReference>
<accession>A0A9D1IZM7</accession>
<proteinExistence type="inferred from homology"/>
<organism evidence="5 6">
    <name type="scientific">Candidatus Scatomorpha intestinigallinarum</name>
    <dbReference type="NCBI Taxonomy" id="2840923"/>
    <lineage>
        <taxon>Bacteria</taxon>
        <taxon>Bacillati</taxon>
        <taxon>Bacillota</taxon>
        <taxon>Clostridia</taxon>
        <taxon>Eubacteriales</taxon>
        <taxon>Candidatus Scatomorpha</taxon>
    </lineage>
</organism>
<dbReference type="AlphaFoldDB" id="A0A9D1IZM7"/>
<dbReference type="Gene3D" id="3.90.400.10">
    <property type="entry name" value="Oligo-1,6-glucosidase, Domain 2"/>
    <property type="match status" value="1"/>
</dbReference>
<dbReference type="PANTHER" id="PTHR10357">
    <property type="entry name" value="ALPHA-AMYLASE FAMILY MEMBER"/>
    <property type="match status" value="1"/>
</dbReference>
<dbReference type="InterPro" id="IPR013783">
    <property type="entry name" value="Ig-like_fold"/>
</dbReference>